<dbReference type="InterPro" id="IPR008969">
    <property type="entry name" value="CarboxyPept-like_regulatory"/>
</dbReference>
<organism evidence="9 10">
    <name type="scientific">Granulicella aggregans</name>
    <dbReference type="NCBI Taxonomy" id="474949"/>
    <lineage>
        <taxon>Bacteria</taxon>
        <taxon>Pseudomonadati</taxon>
        <taxon>Acidobacteriota</taxon>
        <taxon>Terriglobia</taxon>
        <taxon>Terriglobales</taxon>
        <taxon>Acidobacteriaceae</taxon>
        <taxon>Granulicella</taxon>
    </lineage>
</organism>
<keyword evidence="2" id="KW-0813">Transport</keyword>
<evidence type="ECO:0000256" key="2">
    <source>
        <dbReference type="ARBA" id="ARBA00022448"/>
    </source>
</evidence>
<keyword evidence="4" id="KW-0812">Transmembrane</keyword>
<keyword evidence="3" id="KW-1134">Transmembrane beta strand</keyword>
<evidence type="ECO:0000313" key="9">
    <source>
        <dbReference type="EMBL" id="MBB5059837.1"/>
    </source>
</evidence>
<evidence type="ECO:0000256" key="1">
    <source>
        <dbReference type="ARBA" id="ARBA00004571"/>
    </source>
</evidence>
<protein>
    <recommendedName>
        <fullName evidence="8">TonB-dependent transporter Oar-like beta-barrel domain-containing protein</fullName>
    </recommendedName>
</protein>
<proteinExistence type="predicted"/>
<evidence type="ECO:0000256" key="3">
    <source>
        <dbReference type="ARBA" id="ARBA00022452"/>
    </source>
</evidence>
<keyword evidence="10" id="KW-1185">Reference proteome</keyword>
<feature type="compositionally biased region" description="Polar residues" evidence="7">
    <location>
        <begin position="446"/>
        <end position="457"/>
    </location>
</feature>
<evidence type="ECO:0000256" key="7">
    <source>
        <dbReference type="SAM" id="MobiDB-lite"/>
    </source>
</evidence>
<evidence type="ECO:0000256" key="6">
    <source>
        <dbReference type="ARBA" id="ARBA00023237"/>
    </source>
</evidence>
<dbReference type="PANTHER" id="PTHR30069">
    <property type="entry name" value="TONB-DEPENDENT OUTER MEMBRANE RECEPTOR"/>
    <property type="match status" value="1"/>
</dbReference>
<dbReference type="InterPro" id="IPR057601">
    <property type="entry name" value="Oar-like_b-barrel"/>
</dbReference>
<dbReference type="GO" id="GO:0009279">
    <property type="term" value="C:cell outer membrane"/>
    <property type="evidence" value="ECO:0007669"/>
    <property type="project" value="UniProtKB-SubCell"/>
</dbReference>
<dbReference type="SUPFAM" id="SSF49464">
    <property type="entry name" value="Carboxypeptidase regulatory domain-like"/>
    <property type="match status" value="1"/>
</dbReference>
<feature type="domain" description="TonB-dependent transporter Oar-like beta-barrel" evidence="8">
    <location>
        <begin position="231"/>
        <end position="1213"/>
    </location>
</feature>
<evidence type="ECO:0000256" key="5">
    <source>
        <dbReference type="ARBA" id="ARBA00023136"/>
    </source>
</evidence>
<gene>
    <name evidence="9" type="ORF">HDF16_004566</name>
</gene>
<dbReference type="AlphaFoldDB" id="A0A7W8E5N6"/>
<dbReference type="InterPro" id="IPR039426">
    <property type="entry name" value="TonB-dep_rcpt-like"/>
</dbReference>
<dbReference type="EMBL" id="JACHIP010000007">
    <property type="protein sequence ID" value="MBB5059837.1"/>
    <property type="molecule type" value="Genomic_DNA"/>
</dbReference>
<evidence type="ECO:0000256" key="4">
    <source>
        <dbReference type="ARBA" id="ARBA00022692"/>
    </source>
</evidence>
<keyword evidence="5" id="KW-0472">Membrane</keyword>
<dbReference type="PANTHER" id="PTHR30069:SF46">
    <property type="entry name" value="OAR PROTEIN"/>
    <property type="match status" value="1"/>
</dbReference>
<comment type="subcellular location">
    <subcellularLocation>
        <location evidence="1">Cell outer membrane</location>
        <topology evidence="1">Multi-pass membrane protein</topology>
    </subcellularLocation>
</comment>
<dbReference type="GO" id="GO:0015344">
    <property type="term" value="F:siderophore uptake transmembrane transporter activity"/>
    <property type="evidence" value="ECO:0007669"/>
    <property type="project" value="TreeGrafter"/>
</dbReference>
<dbReference type="Gene3D" id="2.40.170.20">
    <property type="entry name" value="TonB-dependent receptor, beta-barrel domain"/>
    <property type="match status" value="1"/>
</dbReference>
<feature type="region of interest" description="Disordered" evidence="7">
    <location>
        <begin position="446"/>
        <end position="465"/>
    </location>
</feature>
<accession>A0A7W8E5N6</accession>
<dbReference type="Pfam" id="PF25183">
    <property type="entry name" value="OMP_b-brl_4"/>
    <property type="match status" value="1"/>
</dbReference>
<dbReference type="Pfam" id="PF13620">
    <property type="entry name" value="CarboxypepD_reg"/>
    <property type="match status" value="1"/>
</dbReference>
<evidence type="ECO:0000313" key="10">
    <source>
        <dbReference type="Proteomes" id="UP000540989"/>
    </source>
</evidence>
<reference evidence="9 10" key="1">
    <citation type="submission" date="2020-08" db="EMBL/GenBank/DDBJ databases">
        <title>Genomic Encyclopedia of Type Strains, Phase IV (KMG-V): Genome sequencing to study the core and pangenomes of soil and plant-associated prokaryotes.</title>
        <authorList>
            <person name="Whitman W."/>
        </authorList>
    </citation>
    <scope>NUCLEOTIDE SEQUENCE [LARGE SCALE GENOMIC DNA]</scope>
    <source>
        <strain evidence="9 10">M8UP14</strain>
    </source>
</reference>
<name>A0A7W8E5N6_9BACT</name>
<sequence length="1220" mass="131323">MSTALSGQTNQGVIAGNVLDSTGAAVPGVVITATNAETGSVYTTRSTSAGSYRFPSIELGRYSVSSTAAGFKTDVRTGVEVRVGSVTSLDITVAIGGASDTITVASDAPQIETQSSDVGGTVNAQQIIDLPLALGGVGAMRSPEAFVFLIPGTAGPGTANNNNGIFISKIGGGQNFGNEVLLDGASQTRSENGSSFDEEAPSVEAIAEFKVTTSTPAAEFGRTTGGIENFVTKQGSNKYHGTAFDIFRNDALDANNWFNNGFKAFYQSQGNPSEANYNRGSDKQNDYGGSLGGPVYIPHIYNGHDKSFFFFAWEQFRQNLGGVTTSTVPTAAERGGNFQDQLINGSNGQINPCDGTTILNGQIFDPATTRVVNGTPCRTAFPNNTIPTARFSAVAQKLIAYYPAPTSPALNNNYSLSSSSPINNTTYTIRIDQTIGSKDKIWASYSSRENTRNSPTHLTLPAPVDPDTQTQDFITHFGRAGWDHTFSPNILNHFNFGINRSNSINGSIEAVSGVNYAQQLGIANIVTGFPRINVSGVDSLSRNQLGDNIDNGLRFNDSVSIAHGRNSFKIGGDYRYQQYSALANDQINGYFNFNGNQTKATQTGPYAGGTGLGFASLLLGSFDSAGTTIPFHQPRWISNYWAVFVQDDFKVNNNLVLNLGIRYDVDQPRKEATNSTSNFSESAIDPKSGLPGALVFGTTCTSCNKRWADTWYKDIAPRIGFAYTPPNSNGKTVLRGGFSTLYGPLQYSDFGGATLTGYTNPINQNSDGFNATYSIDNGLAPYTVGTNLDPGYYDNGNSAAPVAFSNYIKASYGRPAQINQWNLQVQQELAKDLILTIGYIGSAGSHLKSQEENVNNVSKQYFGLGDQLGDHFSDVAPLTGKALPYATFNPAAAYVQALRPFPQYDFIATDCCLQNVGHSSYEAMIVSLERRLTQGLSLQASYTWAKSITNADSIINVTNGVAQEQDPSDSKSQKFISNQDIPHTFTTAFTYAFPFGKNRHFLNTGNPFINAAVSGFKLSGVLRYQSGQPTTWGCADGIPGFQNCISFDRVPGSSFKSAARKGHIDPFRELRAGNNLAGPDPSVDSEYNGLLQPKNALGDQDNAGYAALQSAPAFTSENAPDNRRLRSTSPLQNGAFELGNVARVTGEVRNYLYINEDLALLKETPIKEGVSFIFKIEMLNAFNRHVFGNPDAQPYDQYFGVPTFTIDNPRLMQLTARIQF</sequence>
<evidence type="ECO:0000259" key="8">
    <source>
        <dbReference type="Pfam" id="PF25183"/>
    </source>
</evidence>
<dbReference type="Gene3D" id="2.60.40.1120">
    <property type="entry name" value="Carboxypeptidase-like, regulatory domain"/>
    <property type="match status" value="1"/>
</dbReference>
<comment type="caution">
    <text evidence="9">The sequence shown here is derived from an EMBL/GenBank/DDBJ whole genome shotgun (WGS) entry which is preliminary data.</text>
</comment>
<dbReference type="InterPro" id="IPR036942">
    <property type="entry name" value="Beta-barrel_TonB_sf"/>
</dbReference>
<keyword evidence="6" id="KW-0998">Cell outer membrane</keyword>
<dbReference type="Proteomes" id="UP000540989">
    <property type="component" value="Unassembled WGS sequence"/>
</dbReference>
<dbReference type="GO" id="GO:0044718">
    <property type="term" value="P:siderophore transmembrane transport"/>
    <property type="evidence" value="ECO:0007669"/>
    <property type="project" value="TreeGrafter"/>
</dbReference>
<dbReference type="SUPFAM" id="SSF56935">
    <property type="entry name" value="Porins"/>
    <property type="match status" value="1"/>
</dbReference>